<keyword evidence="6" id="KW-1185">Reference proteome</keyword>
<dbReference type="PANTHER" id="PTHR33154:SF18">
    <property type="entry name" value="ARSENICAL RESISTANCE OPERON REPRESSOR"/>
    <property type="match status" value="1"/>
</dbReference>
<dbReference type="PANTHER" id="PTHR33154">
    <property type="entry name" value="TRANSCRIPTIONAL REGULATOR, ARSR FAMILY"/>
    <property type="match status" value="1"/>
</dbReference>
<dbReference type="AlphaFoldDB" id="A0A8J4M2U8"/>
<keyword evidence="3" id="KW-0804">Transcription</keyword>
<proteinExistence type="predicted"/>
<accession>A0A8J4M2U8</accession>
<dbReference type="GO" id="GO:0003700">
    <property type="term" value="F:DNA-binding transcription factor activity"/>
    <property type="evidence" value="ECO:0007669"/>
    <property type="project" value="InterPro"/>
</dbReference>
<evidence type="ECO:0000256" key="2">
    <source>
        <dbReference type="ARBA" id="ARBA00023125"/>
    </source>
</evidence>
<evidence type="ECO:0000313" key="6">
    <source>
        <dbReference type="Proteomes" id="UP000677918"/>
    </source>
</evidence>
<dbReference type="PRINTS" id="PR00778">
    <property type="entry name" value="HTHARSR"/>
</dbReference>
<dbReference type="PROSITE" id="PS50987">
    <property type="entry name" value="HTH_ARSR_2"/>
    <property type="match status" value="1"/>
</dbReference>
<dbReference type="InterPro" id="IPR001845">
    <property type="entry name" value="HTH_ArsR_DNA-bd_dom"/>
</dbReference>
<evidence type="ECO:0000259" key="4">
    <source>
        <dbReference type="PROSITE" id="PS50987"/>
    </source>
</evidence>
<dbReference type="SUPFAM" id="SSF46785">
    <property type="entry name" value="Winged helix' DNA-binding domain"/>
    <property type="match status" value="1"/>
</dbReference>
<dbReference type="InterPro" id="IPR051081">
    <property type="entry name" value="HTH_MetalResp_TranReg"/>
</dbReference>
<dbReference type="InterPro" id="IPR036388">
    <property type="entry name" value="WH-like_DNA-bd_sf"/>
</dbReference>
<sequence>MPQIERLAEIFKLLGDKNRLTIVASLKEREMCVCELVELLETSQPNISQHVRKLKDAGLVREARKGQWIYYSLNVEDKPYLRAVLDELPPQKEKLLQLTPISCQ</sequence>
<keyword evidence="2" id="KW-0238">DNA-binding</keyword>
<organism evidence="5 6">
    <name type="scientific">Xylanibacillus composti</name>
    <dbReference type="NCBI Taxonomy" id="1572762"/>
    <lineage>
        <taxon>Bacteria</taxon>
        <taxon>Bacillati</taxon>
        <taxon>Bacillota</taxon>
        <taxon>Bacilli</taxon>
        <taxon>Bacillales</taxon>
        <taxon>Paenibacillaceae</taxon>
        <taxon>Xylanibacillus</taxon>
    </lineage>
</organism>
<dbReference type="SMART" id="SM00418">
    <property type="entry name" value="HTH_ARSR"/>
    <property type="match status" value="1"/>
</dbReference>
<evidence type="ECO:0000256" key="1">
    <source>
        <dbReference type="ARBA" id="ARBA00023015"/>
    </source>
</evidence>
<dbReference type="InterPro" id="IPR036390">
    <property type="entry name" value="WH_DNA-bd_sf"/>
</dbReference>
<comment type="caution">
    <text evidence="5">The sequence shown here is derived from an EMBL/GenBank/DDBJ whole genome shotgun (WGS) entry which is preliminary data.</text>
</comment>
<dbReference type="Pfam" id="PF01022">
    <property type="entry name" value="HTH_5"/>
    <property type="match status" value="1"/>
</dbReference>
<dbReference type="Gene3D" id="1.10.10.10">
    <property type="entry name" value="Winged helix-like DNA-binding domain superfamily/Winged helix DNA-binding domain"/>
    <property type="match status" value="1"/>
</dbReference>
<keyword evidence="1" id="KW-0805">Transcription regulation</keyword>
<evidence type="ECO:0000313" key="5">
    <source>
        <dbReference type="EMBL" id="GIQ69455.1"/>
    </source>
</evidence>
<dbReference type="Proteomes" id="UP000677918">
    <property type="component" value="Unassembled WGS sequence"/>
</dbReference>
<dbReference type="CDD" id="cd00090">
    <property type="entry name" value="HTH_ARSR"/>
    <property type="match status" value="1"/>
</dbReference>
<dbReference type="RefSeq" id="WP_213412257.1">
    <property type="nucleotide sequence ID" value="NZ_BOVK01000028.1"/>
</dbReference>
<dbReference type="NCBIfam" id="NF033788">
    <property type="entry name" value="HTH_metalloreg"/>
    <property type="match status" value="1"/>
</dbReference>
<name>A0A8J4M2U8_9BACL</name>
<reference evidence="5" key="1">
    <citation type="submission" date="2021-04" db="EMBL/GenBank/DDBJ databases">
        <title>Draft genome sequence of Xylanibacillus composti strain K13.</title>
        <authorList>
            <person name="Uke A."/>
            <person name="Chhe C."/>
            <person name="Baramee S."/>
            <person name="Kosugi A."/>
        </authorList>
    </citation>
    <scope>NUCLEOTIDE SEQUENCE</scope>
    <source>
        <strain evidence="5">K13</strain>
    </source>
</reference>
<evidence type="ECO:0000256" key="3">
    <source>
        <dbReference type="ARBA" id="ARBA00023163"/>
    </source>
</evidence>
<dbReference type="EMBL" id="BOVK01000028">
    <property type="protein sequence ID" value="GIQ69455.1"/>
    <property type="molecule type" value="Genomic_DNA"/>
</dbReference>
<gene>
    <name evidence="5" type="primary">aseR</name>
    <name evidence="5" type="ORF">XYCOK13_22790</name>
</gene>
<feature type="domain" description="HTH arsR-type" evidence="4">
    <location>
        <begin position="1"/>
        <end position="96"/>
    </location>
</feature>
<dbReference type="InterPro" id="IPR011991">
    <property type="entry name" value="ArsR-like_HTH"/>
</dbReference>
<protein>
    <submittedName>
        <fullName evidence="5">HTH-type transcriptional repressor AseR</fullName>
    </submittedName>
</protein>
<dbReference type="GO" id="GO:0003677">
    <property type="term" value="F:DNA binding"/>
    <property type="evidence" value="ECO:0007669"/>
    <property type="project" value="UniProtKB-KW"/>
</dbReference>